<evidence type="ECO:0000313" key="3">
    <source>
        <dbReference type="Proteomes" id="UP000241818"/>
    </source>
</evidence>
<name>A0A2T3BAN4_AMORE</name>
<dbReference type="Proteomes" id="UP000241818">
    <property type="component" value="Unassembled WGS sequence"/>
</dbReference>
<organism evidence="2 3">
    <name type="scientific">Amorphotheca resinae ATCC 22711</name>
    <dbReference type="NCBI Taxonomy" id="857342"/>
    <lineage>
        <taxon>Eukaryota</taxon>
        <taxon>Fungi</taxon>
        <taxon>Dikarya</taxon>
        <taxon>Ascomycota</taxon>
        <taxon>Pezizomycotina</taxon>
        <taxon>Leotiomycetes</taxon>
        <taxon>Helotiales</taxon>
        <taxon>Amorphothecaceae</taxon>
        <taxon>Amorphotheca</taxon>
    </lineage>
</organism>
<dbReference type="RefSeq" id="XP_024723991.1">
    <property type="nucleotide sequence ID" value="XM_024864236.1"/>
</dbReference>
<keyword evidence="1" id="KW-0812">Transmembrane</keyword>
<dbReference type="AlphaFoldDB" id="A0A2T3BAN4"/>
<dbReference type="EMBL" id="KZ679007">
    <property type="protein sequence ID" value="PSS25392.1"/>
    <property type="molecule type" value="Genomic_DNA"/>
</dbReference>
<proteinExistence type="predicted"/>
<keyword evidence="1" id="KW-0472">Membrane</keyword>
<feature type="transmembrane region" description="Helical" evidence="1">
    <location>
        <begin position="64"/>
        <end position="84"/>
    </location>
</feature>
<keyword evidence="1" id="KW-1133">Transmembrane helix</keyword>
<gene>
    <name evidence="2" type="ORF">M430DRAFT_201593</name>
</gene>
<sequence>MKEKNERHKHHSSTFLITDKMTQDQGTCLPLTFSSFCSPQKPTSHGQPPPHFQQHLRRKTMSSGAFRAFSAFPILTLVGKGFVLGSPLDHMISPRG</sequence>
<evidence type="ECO:0000256" key="1">
    <source>
        <dbReference type="SAM" id="Phobius"/>
    </source>
</evidence>
<reference evidence="2 3" key="1">
    <citation type="journal article" date="2018" name="New Phytol.">
        <title>Comparative genomics and transcriptomics depict ericoid mycorrhizal fungi as versatile saprotrophs and plant mutualists.</title>
        <authorList>
            <person name="Martino E."/>
            <person name="Morin E."/>
            <person name="Grelet G.A."/>
            <person name="Kuo A."/>
            <person name="Kohler A."/>
            <person name="Daghino S."/>
            <person name="Barry K.W."/>
            <person name="Cichocki N."/>
            <person name="Clum A."/>
            <person name="Dockter R.B."/>
            <person name="Hainaut M."/>
            <person name="Kuo R.C."/>
            <person name="LaButti K."/>
            <person name="Lindahl B.D."/>
            <person name="Lindquist E.A."/>
            <person name="Lipzen A."/>
            <person name="Khouja H.R."/>
            <person name="Magnuson J."/>
            <person name="Murat C."/>
            <person name="Ohm R.A."/>
            <person name="Singer S.W."/>
            <person name="Spatafora J.W."/>
            <person name="Wang M."/>
            <person name="Veneault-Fourrey C."/>
            <person name="Henrissat B."/>
            <person name="Grigoriev I.V."/>
            <person name="Martin F.M."/>
            <person name="Perotto S."/>
        </authorList>
    </citation>
    <scope>NUCLEOTIDE SEQUENCE [LARGE SCALE GENOMIC DNA]</scope>
    <source>
        <strain evidence="2 3">ATCC 22711</strain>
    </source>
</reference>
<dbReference type="GeneID" id="36572317"/>
<keyword evidence="3" id="KW-1185">Reference proteome</keyword>
<accession>A0A2T3BAN4</accession>
<evidence type="ECO:0000313" key="2">
    <source>
        <dbReference type="EMBL" id="PSS25392.1"/>
    </source>
</evidence>
<dbReference type="InParanoid" id="A0A2T3BAN4"/>
<protein>
    <submittedName>
        <fullName evidence="2">Uncharacterized protein</fullName>
    </submittedName>
</protein>